<proteinExistence type="predicted"/>
<dbReference type="HOGENOM" id="CLU_024258_0_0_1"/>
<dbReference type="eggNOG" id="KOG1084">
    <property type="taxonomic scope" value="Eukaryota"/>
</dbReference>
<dbReference type="KEGG" id="nve:5500713"/>
<dbReference type="InterPro" id="IPR035983">
    <property type="entry name" value="Hect_E3_ubiquitin_ligase"/>
</dbReference>
<reference evidence="3 4" key="1">
    <citation type="journal article" date="2007" name="Science">
        <title>Sea anemone genome reveals ancestral eumetazoan gene repertoire and genomic organization.</title>
        <authorList>
            <person name="Putnam N.H."/>
            <person name="Srivastava M."/>
            <person name="Hellsten U."/>
            <person name="Dirks B."/>
            <person name="Chapman J."/>
            <person name="Salamov A."/>
            <person name="Terry A."/>
            <person name="Shapiro H."/>
            <person name="Lindquist E."/>
            <person name="Kapitonov V.V."/>
            <person name="Jurka J."/>
            <person name="Genikhovich G."/>
            <person name="Grigoriev I.V."/>
            <person name="Lucas S.M."/>
            <person name="Steele R.E."/>
            <person name="Finnerty J.R."/>
            <person name="Technau U."/>
            <person name="Martindale M.Q."/>
            <person name="Rokhsar D.S."/>
        </authorList>
    </citation>
    <scope>NUCLEOTIDE SEQUENCE [LARGE SCALE GENOMIC DNA]</scope>
    <source>
        <strain evidence="4">CH2 X CH6</strain>
    </source>
</reference>
<keyword evidence="4" id="KW-1185">Reference proteome</keyword>
<dbReference type="PhylomeDB" id="A7T1Z9"/>
<dbReference type="InParanoid" id="A7T1Z9"/>
<sequence>MREFLSLIMQFLEDSHLFCGKENRKFVSFNSTAVKEGDYKFAGTLIAMSMVHGGPSPQFLAPPMFEAIVSDNPMHVAVAIEDIPDWELQEAILRLSSCTDVKDAIPILQEGILTTLIDLSGTYIQVKTLESIQEIIRSVTQWYIIGRSVPAIENFKEGLSALGVLEAIRTHPAVFRTEFCPSLVEVKLTADTLDGLFSVTSSDVGSTRAVTESLVLSRWRDYLQDLEDKEDAVSRSDVLFFATGCHSLPPRKKTMNPTIEFLHLKGQWGFPRYPNANVCSSTSLASRTFILREF</sequence>
<gene>
    <name evidence="3" type="ORF">NEMVEDRAFT_v1g195516</name>
</gene>
<dbReference type="Gene3D" id="3.90.1750.10">
    <property type="entry name" value="Hect, E3 ligase catalytic domains"/>
    <property type="match status" value="1"/>
</dbReference>
<name>A7T1Z9_NEMVE</name>
<protein>
    <recommendedName>
        <fullName evidence="2">HECT domain-containing protein</fullName>
    </recommendedName>
</protein>
<evidence type="ECO:0000256" key="1">
    <source>
        <dbReference type="ARBA" id="ARBA00022786"/>
    </source>
</evidence>
<dbReference type="SUPFAM" id="SSF56204">
    <property type="entry name" value="Hect, E3 ligase catalytic domain"/>
    <property type="match status" value="1"/>
</dbReference>
<dbReference type="Proteomes" id="UP000001593">
    <property type="component" value="Unassembled WGS sequence"/>
</dbReference>
<dbReference type="Pfam" id="PF00632">
    <property type="entry name" value="HECT"/>
    <property type="match status" value="1"/>
</dbReference>
<evidence type="ECO:0000259" key="2">
    <source>
        <dbReference type="Pfam" id="PF00632"/>
    </source>
</evidence>
<dbReference type="OMA" id="ENTTICY"/>
<evidence type="ECO:0000313" key="3">
    <source>
        <dbReference type="EMBL" id="EDO30015.1"/>
    </source>
</evidence>
<dbReference type="GO" id="GO:0004842">
    <property type="term" value="F:ubiquitin-protein transferase activity"/>
    <property type="evidence" value="ECO:0007669"/>
    <property type="project" value="InterPro"/>
</dbReference>
<feature type="domain" description="HECT" evidence="2">
    <location>
        <begin position="12"/>
        <end position="267"/>
    </location>
</feature>
<organism evidence="3 4">
    <name type="scientific">Nematostella vectensis</name>
    <name type="common">Starlet sea anemone</name>
    <dbReference type="NCBI Taxonomy" id="45351"/>
    <lineage>
        <taxon>Eukaryota</taxon>
        <taxon>Metazoa</taxon>
        <taxon>Cnidaria</taxon>
        <taxon>Anthozoa</taxon>
        <taxon>Hexacorallia</taxon>
        <taxon>Actiniaria</taxon>
        <taxon>Edwardsiidae</taxon>
        <taxon>Nematostella</taxon>
    </lineage>
</organism>
<dbReference type="InterPro" id="IPR000569">
    <property type="entry name" value="HECT_dom"/>
</dbReference>
<dbReference type="STRING" id="45351.A7T1Z9"/>
<dbReference type="EMBL" id="DS470176">
    <property type="protein sequence ID" value="EDO30015.1"/>
    <property type="molecule type" value="Genomic_DNA"/>
</dbReference>
<evidence type="ECO:0000313" key="4">
    <source>
        <dbReference type="Proteomes" id="UP000001593"/>
    </source>
</evidence>
<keyword evidence="1" id="KW-0833">Ubl conjugation pathway</keyword>
<accession>A7T1Z9</accession>
<dbReference type="AlphaFoldDB" id="A7T1Z9"/>